<keyword evidence="2 3" id="KW-0732">Signal</keyword>
<name>M1K413_9BASI</name>
<proteinExistence type="evidence at transcript level"/>
<dbReference type="EMBL" id="KC243139">
    <property type="protein sequence ID" value="AGE93831.1"/>
    <property type="molecule type" value="mRNA"/>
</dbReference>
<evidence type="ECO:0000313" key="4">
    <source>
        <dbReference type="EMBL" id="AGE93831.1"/>
    </source>
</evidence>
<accession>M1K413</accession>
<reference evidence="4" key="1">
    <citation type="submission" date="2012-11" db="EMBL/GenBank/DDBJ databases">
        <title>Functional properties of antifreeze proteins from Glaciozyma antarctica.</title>
        <authorList>
            <person name="Hashim N.H.F."/>
            <person name="Sulaiman S."/>
            <person name="Abu Bakar F.D."/>
            <person name="Rabu A."/>
            <person name="Kawahara H."/>
            <person name="Md Illias R."/>
            <person name="Najimudin N."/>
            <person name="Mahadi N.M."/>
            <person name="Abdul Murad A.M."/>
        </authorList>
    </citation>
    <scope>NUCLEOTIDE SEQUENCE</scope>
    <source>
        <strain evidence="4">AFP2</strain>
    </source>
</reference>
<feature type="signal peptide" evidence="3">
    <location>
        <begin position="1"/>
        <end position="26"/>
    </location>
</feature>
<evidence type="ECO:0000256" key="3">
    <source>
        <dbReference type="SAM" id="SignalP"/>
    </source>
</evidence>
<protein>
    <submittedName>
        <fullName evidence="4">Antifreeze protein</fullName>
    </submittedName>
</protein>
<sequence length="242" mass="24418">MSSIYRPLAASFVILLLSSFLATAFAATAINLGTAGKFAVLARSEITLGSSATVNGDVGLSPGRSYSLDFPVLHLPLTGFGTSSLINGKVFASDYLGSVAILAQAASDSSAAFNAAFAQASSASDTSKMTLGAGALSGSYTPGLYNSASDITFKEITLVGGANDVFIFRTSGSISCSSSAKVILSGGVQTKNVFWIANEDITVASKAVFQGIMLSRGDISLGASAVVTGNAYAQGSISISSK</sequence>
<feature type="chain" id="PRO_5004015234" evidence="3">
    <location>
        <begin position="27"/>
        <end position="242"/>
    </location>
</feature>
<dbReference type="SMR" id="M1K413"/>
<dbReference type="InterPro" id="IPR021884">
    <property type="entry name" value="Ice-bd_prot"/>
</dbReference>
<dbReference type="AlphaFoldDB" id="M1K413"/>
<dbReference type="Pfam" id="PF11999">
    <property type="entry name" value="Ice_binding"/>
    <property type="match status" value="1"/>
</dbReference>
<evidence type="ECO:0000256" key="1">
    <source>
        <dbReference type="ARBA" id="ARBA00005445"/>
    </source>
</evidence>
<organism evidence="4">
    <name type="scientific">Glaciozyma antarctica</name>
    <dbReference type="NCBI Taxonomy" id="105987"/>
    <lineage>
        <taxon>Eukaryota</taxon>
        <taxon>Fungi</taxon>
        <taxon>Dikarya</taxon>
        <taxon>Basidiomycota</taxon>
        <taxon>Pucciniomycotina</taxon>
        <taxon>Microbotryomycetes</taxon>
        <taxon>Kriegeriales</taxon>
        <taxon>Camptobasidiaceae</taxon>
        <taxon>Glaciozyma</taxon>
    </lineage>
</organism>
<evidence type="ECO:0000256" key="2">
    <source>
        <dbReference type="ARBA" id="ARBA00022729"/>
    </source>
</evidence>
<comment type="similarity">
    <text evidence="1">Belongs to the ice-binding protein family.</text>
</comment>